<evidence type="ECO:0000313" key="2">
    <source>
        <dbReference type="Proteomes" id="UP000709295"/>
    </source>
</evidence>
<name>A0A8J5M128_9STRA</name>
<gene>
    <name evidence="1" type="ORF">JG688_00011287</name>
</gene>
<dbReference type="Proteomes" id="UP000709295">
    <property type="component" value="Unassembled WGS sequence"/>
</dbReference>
<organism evidence="1 2">
    <name type="scientific">Phytophthora aleatoria</name>
    <dbReference type="NCBI Taxonomy" id="2496075"/>
    <lineage>
        <taxon>Eukaryota</taxon>
        <taxon>Sar</taxon>
        <taxon>Stramenopiles</taxon>
        <taxon>Oomycota</taxon>
        <taxon>Peronosporomycetes</taxon>
        <taxon>Peronosporales</taxon>
        <taxon>Peronosporaceae</taxon>
        <taxon>Phytophthora</taxon>
    </lineage>
</organism>
<keyword evidence="2" id="KW-1185">Reference proteome</keyword>
<accession>A0A8J5M128</accession>
<sequence>MDYMVSVLVVLLNQHWWGHTNSCFKQSRVTADASCCRYSFPRERIEATTFTYSGVQLKRLVAHEFINGYNYVIMATFKCNHDIQLLLGGKDAAERTLYCCKYVTKERLAFARKRVASIAYSLTSRQEIVGPLAALYLYRGSCCYSSTTCASVPPGDIVQQPQKSDGYTCYLVREGEDAASSQYRAVSFLDDYIFRPEKPKFVGVYEFAMRYFRKRDPRNSSSSMKFRPKHPLFDCHSLGQRNTDMVPIIHGYRLPYIDSESSAELQCKRAVLSHVRFKPFRSITDLIGARSWSDESWLKAYAEWEGTRNQFVRTIMNNMNDYYYGLRHAPTQKSVHAGTAGIGECREQSNDKNYGEEDNDCLFDKADTSFDDRYAQTKKTS</sequence>
<evidence type="ECO:0008006" key="3">
    <source>
        <dbReference type="Google" id="ProtNLM"/>
    </source>
</evidence>
<dbReference type="EMBL" id="JAENGY010000778">
    <property type="protein sequence ID" value="KAG6956749.1"/>
    <property type="molecule type" value="Genomic_DNA"/>
</dbReference>
<protein>
    <recommendedName>
        <fullName evidence="3">Helitron helicase-like domain-containing protein</fullName>
    </recommendedName>
</protein>
<reference evidence="1" key="1">
    <citation type="submission" date="2021-01" db="EMBL/GenBank/DDBJ databases">
        <title>Phytophthora aleatoria, a newly-described species from Pinus radiata is distinct from Phytophthora cactorum isolates based on comparative genomics.</title>
        <authorList>
            <person name="Mcdougal R."/>
            <person name="Panda P."/>
            <person name="Williams N."/>
            <person name="Studholme D.J."/>
        </authorList>
    </citation>
    <scope>NUCLEOTIDE SEQUENCE</scope>
    <source>
        <strain evidence="1">NZFS 4037</strain>
    </source>
</reference>
<evidence type="ECO:0000313" key="1">
    <source>
        <dbReference type="EMBL" id="KAG6956749.1"/>
    </source>
</evidence>
<proteinExistence type="predicted"/>
<dbReference type="AlphaFoldDB" id="A0A8J5M128"/>
<comment type="caution">
    <text evidence="1">The sequence shown here is derived from an EMBL/GenBank/DDBJ whole genome shotgun (WGS) entry which is preliminary data.</text>
</comment>